<dbReference type="InterPro" id="IPR017790">
    <property type="entry name" value="Penicillin-binding_protein_2"/>
</dbReference>
<dbReference type="AlphaFoldDB" id="A0A1H6CV71"/>
<evidence type="ECO:0000256" key="11">
    <source>
        <dbReference type="ARBA" id="ARBA00022989"/>
    </source>
</evidence>
<evidence type="ECO:0000256" key="5">
    <source>
        <dbReference type="ARBA" id="ARBA00022645"/>
    </source>
</evidence>
<dbReference type="Pfam" id="PF00905">
    <property type="entry name" value="Transpeptidase"/>
    <property type="match status" value="1"/>
</dbReference>
<dbReference type="GO" id="GO:0005886">
    <property type="term" value="C:plasma membrane"/>
    <property type="evidence" value="ECO:0007669"/>
    <property type="project" value="UniProtKB-SubCell"/>
</dbReference>
<dbReference type="SUPFAM" id="SSF56519">
    <property type="entry name" value="Penicillin binding protein dimerisation domain"/>
    <property type="match status" value="1"/>
</dbReference>
<dbReference type="Gene3D" id="3.90.1310.10">
    <property type="entry name" value="Penicillin-binding protein 2a (Domain 2)"/>
    <property type="match status" value="1"/>
</dbReference>
<reference evidence="17 18" key="1">
    <citation type="submission" date="2016-10" db="EMBL/GenBank/DDBJ databases">
        <authorList>
            <person name="de Groot N.N."/>
        </authorList>
    </citation>
    <scope>NUCLEOTIDE SEQUENCE [LARGE SCALE GENOMIC DNA]</scope>
    <source>
        <strain evidence="17 18">DSM 22012</strain>
    </source>
</reference>
<keyword evidence="9 14" id="KW-0133">Cell shape</keyword>
<keyword evidence="14" id="KW-0862">Zinc</keyword>
<dbReference type="PANTHER" id="PTHR30627">
    <property type="entry name" value="PEPTIDOGLYCAN D,D-TRANSPEPTIDASE"/>
    <property type="match status" value="1"/>
</dbReference>
<feature type="transmembrane region" description="Helical" evidence="14">
    <location>
        <begin position="21"/>
        <end position="41"/>
    </location>
</feature>
<keyword evidence="11 14" id="KW-1133">Transmembrane helix</keyword>
<keyword evidence="4 14" id="KW-0997">Cell inner membrane</keyword>
<evidence type="ECO:0000256" key="2">
    <source>
        <dbReference type="ARBA" id="ARBA00004236"/>
    </source>
</evidence>
<dbReference type="InterPro" id="IPR005311">
    <property type="entry name" value="PBP_dimer"/>
</dbReference>
<dbReference type="NCBIfam" id="TIGR03423">
    <property type="entry name" value="pbp2_mrdA"/>
    <property type="match status" value="1"/>
</dbReference>
<dbReference type="GO" id="GO:0071972">
    <property type="term" value="F:peptidoglycan L,D-transpeptidase activity"/>
    <property type="evidence" value="ECO:0007669"/>
    <property type="project" value="TreeGrafter"/>
</dbReference>
<dbReference type="SUPFAM" id="SSF56601">
    <property type="entry name" value="beta-lactamase/transpeptidase-like"/>
    <property type="match status" value="1"/>
</dbReference>
<dbReference type="HAMAP" id="MF_02081">
    <property type="entry name" value="MrdA_transpept"/>
    <property type="match status" value="1"/>
</dbReference>
<gene>
    <name evidence="14" type="primary">mrdA</name>
    <name evidence="17" type="ORF">SAMN05444390_104167</name>
</gene>
<dbReference type="EMBL" id="FNVQ01000004">
    <property type="protein sequence ID" value="SEG76593.1"/>
    <property type="molecule type" value="Genomic_DNA"/>
</dbReference>
<evidence type="ECO:0000256" key="14">
    <source>
        <dbReference type="HAMAP-Rule" id="MF_02081"/>
    </source>
</evidence>
<comment type="function">
    <text evidence="14">Catalyzes cross-linking of the peptidoglycan cell wall.</text>
</comment>
<keyword evidence="18" id="KW-1185">Reference proteome</keyword>
<feature type="binding site" evidence="14">
    <location>
        <position position="351"/>
    </location>
    <ligand>
        <name>Zn(2+)</name>
        <dbReference type="ChEBI" id="CHEBI:29105"/>
    </ligand>
</feature>
<feature type="binding site" evidence="14">
    <location>
        <position position="385"/>
    </location>
    <ligand>
        <name>Zn(2+)</name>
        <dbReference type="ChEBI" id="CHEBI:29105"/>
    </ligand>
</feature>
<dbReference type="EC" id="3.4.16.4" evidence="14"/>
<keyword evidence="14" id="KW-0479">Metal-binding</keyword>
<feature type="binding site" evidence="14">
    <location>
        <position position="372"/>
    </location>
    <ligand>
        <name>Zn(2+)</name>
        <dbReference type="ChEBI" id="CHEBI:29105"/>
    </ligand>
</feature>
<evidence type="ECO:0000313" key="18">
    <source>
        <dbReference type="Proteomes" id="UP000236745"/>
    </source>
</evidence>
<dbReference type="GO" id="GO:0008360">
    <property type="term" value="P:regulation of cell shape"/>
    <property type="evidence" value="ECO:0007669"/>
    <property type="project" value="UniProtKB-KW"/>
</dbReference>
<comment type="subcellular location">
    <subcellularLocation>
        <location evidence="14">Cell inner membrane</location>
        <topology evidence="14">Single-pass membrane protein</topology>
    </subcellularLocation>
    <subcellularLocation>
        <location evidence="2">Cell membrane</location>
    </subcellularLocation>
    <subcellularLocation>
        <location evidence="1">Membrane</location>
        <topology evidence="1">Single-pass membrane protein</topology>
    </subcellularLocation>
</comment>
<protein>
    <recommendedName>
        <fullName evidence="14">Peptidoglycan D,D-transpeptidase MrdA</fullName>
        <ecNumber evidence="14">3.4.16.4</ecNumber>
    </recommendedName>
    <alternativeName>
        <fullName evidence="14">Penicillin-binding protein 2</fullName>
        <shortName evidence="14">PBP-2</shortName>
    </alternativeName>
</protein>
<dbReference type="Proteomes" id="UP000236745">
    <property type="component" value="Unassembled WGS sequence"/>
</dbReference>
<comment type="cofactor">
    <cofactor evidence="14">
        <name>Zn(2+)</name>
        <dbReference type="ChEBI" id="CHEBI:29105"/>
    </cofactor>
    <text evidence="14">Binds one Zn(2+) ion per subunit.</text>
</comment>
<dbReference type="Gene3D" id="3.40.710.10">
    <property type="entry name" value="DD-peptidase/beta-lactamase superfamily"/>
    <property type="match status" value="1"/>
</dbReference>
<dbReference type="GO" id="GO:0009002">
    <property type="term" value="F:serine-type D-Ala-D-Ala carboxypeptidase activity"/>
    <property type="evidence" value="ECO:0007669"/>
    <property type="project" value="UniProtKB-UniRule"/>
</dbReference>
<dbReference type="InterPro" id="IPR050515">
    <property type="entry name" value="Beta-lactam/transpept"/>
</dbReference>
<feature type="binding site" evidence="14">
    <location>
        <position position="366"/>
    </location>
    <ligand>
        <name>Zn(2+)</name>
        <dbReference type="ChEBI" id="CHEBI:29105"/>
    </ligand>
</feature>
<dbReference type="GO" id="GO:0009252">
    <property type="term" value="P:peptidoglycan biosynthetic process"/>
    <property type="evidence" value="ECO:0007669"/>
    <property type="project" value="UniProtKB-UniRule"/>
</dbReference>
<evidence type="ECO:0000259" key="15">
    <source>
        <dbReference type="Pfam" id="PF00905"/>
    </source>
</evidence>
<sequence>MAAVERLKDYSQEGRTFANRAIIAMVIVILMMGALVARIYFLQVIEHDRYAAISEKNRVQLQPVAPRRGLIYDRNGTLLADNRPDFSLTLLKEEVDDLDATIARIGQIIDLEPNDIERFKKRLNQRRRPFTSVPLKFSLTEKEIAEISVNYQRLPGVQVEADLVRYYPYGDSMVHALGYVGRINERELQRLDPENYAATHYIGKLGIERFYESLLHGQVGFQKVETNARGRVLRVLESQDPVPGRNIQLSLDLKLQKFSEQLIEGRRASIVAIDPRNGEILALVSEPAYDPNLFVTGISTKDYAELRDSKDLPLYNRAIRGRYPPGSTLKPFTALSAIDSGSVSIDHTVWDPGFYQLTKGGRKYRDWKRWGHGKVDLNLALAQSCDVWFYDAGYKTGIDNMSDYLGRFGFGQVTSLDLPEADDALLPTKDWKQGRYKQPWYPGDSLNLSIGQGFMLATPLQLATATAVLANRGKWVRPHTIRGVINSDGTTSMPEIESENPLPDDVKLNHPEFWKPVIQGMVDVMHSSYGTARRAAAGAEYTMAGKTGTAQVVGIAQDARYNPEELAERHLDHALFVAFAPVDDPKIAVAVVVENGGGGSSTAAPIAREVMDAWLTDDYVNDLEVDK</sequence>
<dbReference type="OrthoDB" id="9766847at2"/>
<proteinExistence type="inferred from homology"/>
<dbReference type="UniPathway" id="UPA00219"/>
<name>A0A1H6CV71_9GAMM</name>
<keyword evidence="5 14" id="KW-0121">Carboxypeptidase</keyword>
<evidence type="ECO:0000256" key="1">
    <source>
        <dbReference type="ARBA" id="ARBA00004167"/>
    </source>
</evidence>
<dbReference type="RefSeq" id="WP_104004557.1">
    <property type="nucleotide sequence ID" value="NZ_FNVQ01000004.1"/>
</dbReference>
<dbReference type="GO" id="GO:0008658">
    <property type="term" value="F:penicillin binding"/>
    <property type="evidence" value="ECO:0007669"/>
    <property type="project" value="UniProtKB-UniRule"/>
</dbReference>
<evidence type="ECO:0000256" key="6">
    <source>
        <dbReference type="ARBA" id="ARBA00022670"/>
    </source>
</evidence>
<dbReference type="Pfam" id="PF03717">
    <property type="entry name" value="PBP_dimer"/>
    <property type="match status" value="1"/>
</dbReference>
<dbReference type="GO" id="GO:0008270">
    <property type="term" value="F:zinc ion binding"/>
    <property type="evidence" value="ECO:0007669"/>
    <property type="project" value="UniProtKB-UniRule"/>
</dbReference>
<feature type="domain" description="Penicillin-binding protein transpeptidase" evidence="15">
    <location>
        <begin position="269"/>
        <end position="612"/>
    </location>
</feature>
<evidence type="ECO:0000256" key="4">
    <source>
        <dbReference type="ARBA" id="ARBA00022519"/>
    </source>
</evidence>
<dbReference type="InterPro" id="IPR012338">
    <property type="entry name" value="Beta-lactam/transpept-like"/>
</dbReference>
<evidence type="ECO:0000313" key="17">
    <source>
        <dbReference type="EMBL" id="SEG76593.1"/>
    </source>
</evidence>
<keyword evidence="8 14" id="KW-0378">Hydrolase</keyword>
<evidence type="ECO:0000256" key="7">
    <source>
        <dbReference type="ARBA" id="ARBA00022692"/>
    </source>
</evidence>
<keyword evidence="6 14" id="KW-0645">Protease</keyword>
<keyword evidence="10 14" id="KW-0573">Peptidoglycan synthesis</keyword>
<evidence type="ECO:0000256" key="9">
    <source>
        <dbReference type="ARBA" id="ARBA00022960"/>
    </source>
</evidence>
<evidence type="ECO:0000256" key="10">
    <source>
        <dbReference type="ARBA" id="ARBA00022984"/>
    </source>
</evidence>
<feature type="domain" description="Penicillin-binding protein dimerisation" evidence="16">
    <location>
        <begin position="64"/>
        <end position="236"/>
    </location>
</feature>
<comment type="pathway">
    <text evidence="14">Cell wall biogenesis; peptidoglycan biosynthesis.</text>
</comment>
<evidence type="ECO:0000256" key="8">
    <source>
        <dbReference type="ARBA" id="ARBA00022801"/>
    </source>
</evidence>
<feature type="active site" description="Acyl-ester intermediate" evidence="14">
    <location>
        <position position="327"/>
    </location>
</feature>
<dbReference type="GO" id="GO:0006508">
    <property type="term" value="P:proteolysis"/>
    <property type="evidence" value="ECO:0007669"/>
    <property type="project" value="UniProtKB-KW"/>
</dbReference>
<dbReference type="PANTHER" id="PTHR30627:SF2">
    <property type="entry name" value="PEPTIDOGLYCAN D,D-TRANSPEPTIDASE MRDA"/>
    <property type="match status" value="1"/>
</dbReference>
<organism evidence="17 18">
    <name type="scientific">Marinobacterium lutimaris</name>
    <dbReference type="NCBI Taxonomy" id="568106"/>
    <lineage>
        <taxon>Bacteria</taxon>
        <taxon>Pseudomonadati</taxon>
        <taxon>Pseudomonadota</taxon>
        <taxon>Gammaproteobacteria</taxon>
        <taxon>Oceanospirillales</taxon>
        <taxon>Oceanospirillaceae</taxon>
        <taxon>Marinobacterium</taxon>
    </lineage>
</organism>
<accession>A0A1H6CV71</accession>
<dbReference type="Gene3D" id="3.30.1390.30">
    <property type="entry name" value="Penicillin-binding protein 2a, domain 3"/>
    <property type="match status" value="1"/>
</dbReference>
<dbReference type="GO" id="GO:0071555">
    <property type="term" value="P:cell wall organization"/>
    <property type="evidence" value="ECO:0007669"/>
    <property type="project" value="UniProtKB-KW"/>
</dbReference>
<comment type="similarity">
    <text evidence="14">Belongs to the transpeptidase family. MrdA subfamily.</text>
</comment>
<dbReference type="FunFam" id="3.40.710.10:FF:000024">
    <property type="entry name" value="Penicillin-binding protein 2"/>
    <property type="match status" value="1"/>
</dbReference>
<evidence type="ECO:0000256" key="12">
    <source>
        <dbReference type="ARBA" id="ARBA00023136"/>
    </source>
</evidence>
<keyword evidence="3 14" id="KW-1003">Cell membrane</keyword>
<dbReference type="InterPro" id="IPR001460">
    <property type="entry name" value="PCN-bd_Tpept"/>
</dbReference>
<keyword evidence="12 14" id="KW-0472">Membrane</keyword>
<keyword evidence="13 14" id="KW-0961">Cell wall biogenesis/degradation</keyword>
<evidence type="ECO:0000256" key="13">
    <source>
        <dbReference type="ARBA" id="ARBA00023316"/>
    </source>
</evidence>
<evidence type="ECO:0000259" key="16">
    <source>
        <dbReference type="Pfam" id="PF03717"/>
    </source>
</evidence>
<evidence type="ECO:0000256" key="3">
    <source>
        <dbReference type="ARBA" id="ARBA00022475"/>
    </source>
</evidence>
<keyword evidence="7 14" id="KW-0812">Transmembrane</keyword>
<comment type="catalytic activity">
    <reaction evidence="14">
        <text>Preferential cleavage: (Ac)2-L-Lys-D-Ala-|-D-Ala. Also transpeptidation of peptidyl-alanyl moieties that are N-acyl substituents of D-alanine.</text>
        <dbReference type="EC" id="3.4.16.4"/>
    </reaction>
</comment>
<dbReference type="InterPro" id="IPR036138">
    <property type="entry name" value="PBP_dimer_sf"/>
</dbReference>